<dbReference type="Proteomes" id="UP000046392">
    <property type="component" value="Unplaced"/>
</dbReference>
<protein>
    <submittedName>
        <fullName evidence="3">Defensin-like protein</fullName>
    </submittedName>
</protein>
<evidence type="ECO:0000313" key="3">
    <source>
        <dbReference type="WBParaSite" id="SPAL_0000168700.1"/>
    </source>
</evidence>
<keyword evidence="2" id="KW-1185">Reference proteome</keyword>
<accession>A0A0N5B6J9</accession>
<evidence type="ECO:0000313" key="2">
    <source>
        <dbReference type="Proteomes" id="UP000046392"/>
    </source>
</evidence>
<dbReference type="WBParaSite" id="SPAL_0000168700.1">
    <property type="protein sequence ID" value="SPAL_0000168700.1"/>
    <property type="gene ID" value="SPAL_0000168700"/>
</dbReference>
<feature type="chain" id="PRO_5005893839" evidence="1">
    <location>
        <begin position="20"/>
        <end position="73"/>
    </location>
</feature>
<organism evidence="2 3">
    <name type="scientific">Strongyloides papillosus</name>
    <name type="common">Intestinal threadworm</name>
    <dbReference type="NCBI Taxonomy" id="174720"/>
    <lineage>
        <taxon>Eukaryota</taxon>
        <taxon>Metazoa</taxon>
        <taxon>Ecdysozoa</taxon>
        <taxon>Nematoda</taxon>
        <taxon>Chromadorea</taxon>
        <taxon>Rhabditida</taxon>
        <taxon>Tylenchina</taxon>
        <taxon>Panagrolaimomorpha</taxon>
        <taxon>Strongyloidoidea</taxon>
        <taxon>Strongyloididae</taxon>
        <taxon>Strongyloides</taxon>
    </lineage>
</organism>
<sequence>MRLPVILISSFLLIIFTFGYIEEDAYCRNWFRSSVNCTDLCFYENLNSNYAYCIDGVFSDTCVCSNDRVGIIL</sequence>
<reference evidence="3" key="1">
    <citation type="submission" date="2017-02" db="UniProtKB">
        <authorList>
            <consortium name="WormBaseParasite"/>
        </authorList>
    </citation>
    <scope>IDENTIFICATION</scope>
</reference>
<dbReference type="AlphaFoldDB" id="A0A0N5B6J9"/>
<keyword evidence="1" id="KW-0732">Signal</keyword>
<feature type="signal peptide" evidence="1">
    <location>
        <begin position="1"/>
        <end position="19"/>
    </location>
</feature>
<proteinExistence type="predicted"/>
<evidence type="ECO:0000256" key="1">
    <source>
        <dbReference type="SAM" id="SignalP"/>
    </source>
</evidence>
<name>A0A0N5B6J9_STREA</name>